<accession>A0A7J6BCK4</accession>
<feature type="compositionally biased region" description="Low complexity" evidence="1">
    <location>
        <begin position="78"/>
        <end position="102"/>
    </location>
</feature>
<dbReference type="EMBL" id="JAAGNN010000002">
    <property type="protein sequence ID" value="KAF4092786.1"/>
    <property type="molecule type" value="Genomic_DNA"/>
</dbReference>
<evidence type="ECO:0000313" key="2">
    <source>
        <dbReference type="EMBL" id="KAF4092786.1"/>
    </source>
</evidence>
<sequence length="129" mass="13898">MVNAPINAFKSIKFHHQICSLSCTFGRWHATQSYLIQPRIQFGMTLHLRGTYPELPCRRGRHLPSSAAGVSPFRSHDAGGSAQRSRAAGGGAFRSRAAGVGAQRSSDAGSGAQRSRAHLLANRDCLLLQ</sequence>
<comment type="caution">
    <text evidence="2">The sequence shown here is derived from an EMBL/GenBank/DDBJ whole genome shotgun (WGS) entry which is preliminary data.</text>
</comment>
<organism evidence="2 3">
    <name type="scientific">Ameiurus melas</name>
    <name type="common">Black bullhead</name>
    <name type="synonym">Silurus melas</name>
    <dbReference type="NCBI Taxonomy" id="219545"/>
    <lineage>
        <taxon>Eukaryota</taxon>
        <taxon>Metazoa</taxon>
        <taxon>Chordata</taxon>
        <taxon>Craniata</taxon>
        <taxon>Vertebrata</taxon>
        <taxon>Euteleostomi</taxon>
        <taxon>Actinopterygii</taxon>
        <taxon>Neopterygii</taxon>
        <taxon>Teleostei</taxon>
        <taxon>Ostariophysi</taxon>
        <taxon>Siluriformes</taxon>
        <taxon>Ictaluridae</taxon>
        <taxon>Ameiurus</taxon>
    </lineage>
</organism>
<feature type="region of interest" description="Disordered" evidence="1">
    <location>
        <begin position="59"/>
        <end position="115"/>
    </location>
</feature>
<evidence type="ECO:0000313" key="3">
    <source>
        <dbReference type="Proteomes" id="UP000593565"/>
    </source>
</evidence>
<name>A0A7J6BCK4_AMEME</name>
<reference evidence="2 3" key="1">
    <citation type="submission" date="2020-02" db="EMBL/GenBank/DDBJ databases">
        <title>A chromosome-scale genome assembly of the black bullhead catfish (Ameiurus melas).</title>
        <authorList>
            <person name="Wen M."/>
            <person name="Zham M."/>
            <person name="Cabau C."/>
            <person name="Klopp C."/>
            <person name="Donnadieu C."/>
            <person name="Roques C."/>
            <person name="Bouchez O."/>
            <person name="Lampietro C."/>
            <person name="Jouanno E."/>
            <person name="Herpin A."/>
            <person name="Louis A."/>
            <person name="Berthelot C."/>
            <person name="Parey E."/>
            <person name="Roest-Crollius H."/>
            <person name="Braasch I."/>
            <person name="Postlethwait J."/>
            <person name="Robinson-Rechavi M."/>
            <person name="Echchiki A."/>
            <person name="Begum T."/>
            <person name="Montfort J."/>
            <person name="Schartl M."/>
            <person name="Bobe J."/>
            <person name="Guiguen Y."/>
        </authorList>
    </citation>
    <scope>NUCLEOTIDE SEQUENCE [LARGE SCALE GENOMIC DNA]</scope>
    <source>
        <strain evidence="2">M_S1</strain>
        <tissue evidence="2">Blood</tissue>
    </source>
</reference>
<dbReference type="Proteomes" id="UP000593565">
    <property type="component" value="Unassembled WGS sequence"/>
</dbReference>
<keyword evidence="3" id="KW-1185">Reference proteome</keyword>
<evidence type="ECO:0000256" key="1">
    <source>
        <dbReference type="SAM" id="MobiDB-lite"/>
    </source>
</evidence>
<dbReference type="AlphaFoldDB" id="A0A7J6BCK4"/>
<protein>
    <submittedName>
        <fullName evidence="2">Uncharacterized protein</fullName>
    </submittedName>
</protein>
<gene>
    <name evidence="2" type="ORF">AMELA_G00025040</name>
</gene>
<proteinExistence type="predicted"/>